<dbReference type="Proteomes" id="UP000316184">
    <property type="component" value="Unassembled WGS sequence"/>
</dbReference>
<dbReference type="InterPro" id="IPR050638">
    <property type="entry name" value="AA-Vitamin_Transporters"/>
</dbReference>
<keyword evidence="9" id="KW-1185">Reference proteome</keyword>
<feature type="transmembrane region" description="Helical" evidence="6">
    <location>
        <begin position="44"/>
        <end position="62"/>
    </location>
</feature>
<dbReference type="EMBL" id="VIWX01000002">
    <property type="protein sequence ID" value="TWF95843.1"/>
    <property type="molecule type" value="Genomic_DNA"/>
</dbReference>
<dbReference type="AlphaFoldDB" id="A0A561U913"/>
<dbReference type="PANTHER" id="PTHR32322:SF2">
    <property type="entry name" value="EAMA DOMAIN-CONTAINING PROTEIN"/>
    <property type="match status" value="1"/>
</dbReference>
<protein>
    <submittedName>
        <fullName evidence="8">Threonine/homoserine efflux transporter RhtA</fullName>
    </submittedName>
</protein>
<comment type="caution">
    <text evidence="8">The sequence shown here is derived from an EMBL/GenBank/DDBJ whole genome shotgun (WGS) entry which is preliminary data.</text>
</comment>
<evidence type="ECO:0000256" key="4">
    <source>
        <dbReference type="ARBA" id="ARBA00022989"/>
    </source>
</evidence>
<evidence type="ECO:0000313" key="9">
    <source>
        <dbReference type="Proteomes" id="UP000316184"/>
    </source>
</evidence>
<evidence type="ECO:0000259" key="7">
    <source>
        <dbReference type="Pfam" id="PF00892"/>
    </source>
</evidence>
<keyword evidence="5 6" id="KW-0472">Membrane</keyword>
<name>A0A561U913_9PSEU</name>
<proteinExistence type="inferred from homology"/>
<organism evidence="8 9">
    <name type="scientific">Saccharopolyspora dendranthemae</name>
    <dbReference type="NCBI Taxonomy" id="1181886"/>
    <lineage>
        <taxon>Bacteria</taxon>
        <taxon>Bacillati</taxon>
        <taxon>Actinomycetota</taxon>
        <taxon>Actinomycetes</taxon>
        <taxon>Pseudonocardiales</taxon>
        <taxon>Pseudonocardiaceae</taxon>
        <taxon>Saccharopolyspora</taxon>
    </lineage>
</organism>
<sequence>MPVRLLSRDPRAAGVAVAVASAIFFGGSGPFAKPLINAGLSPLHVAWLRLAGGALVMLPIALRHASALRRAPGLIIGYGLFAVAGVQVSYFAAIATVPVGVALLIEFLGPVLVLGWIRFVRRAPVSRSAVTGVLLAVVGLAFVVELFSGLSFNPLGLLLSLGAAACQATYFLLSDSTEDVNPFALAGFGLLVGAAAVTALARPWEIDLALLAGSVELAGHHVPAIGAVAWVVLGSTVLAYLTGIVAVRRLSPQIAGAVAFLEPVVATVLAWVLLSEELGPAQLVGGALILVGAYVAQRAAPADRATGTAGALETPAG</sequence>
<comment type="similarity">
    <text evidence="2">Belongs to the EamA transporter family.</text>
</comment>
<dbReference type="InterPro" id="IPR000620">
    <property type="entry name" value="EamA_dom"/>
</dbReference>
<evidence type="ECO:0000313" key="8">
    <source>
        <dbReference type="EMBL" id="TWF95843.1"/>
    </source>
</evidence>
<dbReference type="Pfam" id="PF00892">
    <property type="entry name" value="EamA"/>
    <property type="match status" value="2"/>
</dbReference>
<feature type="transmembrane region" description="Helical" evidence="6">
    <location>
        <begin position="254"/>
        <end position="274"/>
    </location>
</feature>
<feature type="transmembrane region" description="Helical" evidence="6">
    <location>
        <begin position="99"/>
        <end position="117"/>
    </location>
</feature>
<reference evidence="8 9" key="1">
    <citation type="submission" date="2019-06" db="EMBL/GenBank/DDBJ databases">
        <title>Sequencing the genomes of 1000 actinobacteria strains.</title>
        <authorList>
            <person name="Klenk H.-P."/>
        </authorList>
    </citation>
    <scope>NUCLEOTIDE SEQUENCE [LARGE SCALE GENOMIC DNA]</scope>
    <source>
        <strain evidence="8 9">DSM 46699</strain>
    </source>
</reference>
<dbReference type="GO" id="GO:0016020">
    <property type="term" value="C:membrane"/>
    <property type="evidence" value="ECO:0007669"/>
    <property type="project" value="UniProtKB-SubCell"/>
</dbReference>
<feature type="domain" description="EamA" evidence="7">
    <location>
        <begin position="155"/>
        <end position="295"/>
    </location>
</feature>
<feature type="transmembrane region" description="Helical" evidence="6">
    <location>
        <begin position="155"/>
        <end position="173"/>
    </location>
</feature>
<evidence type="ECO:0000256" key="2">
    <source>
        <dbReference type="ARBA" id="ARBA00007362"/>
    </source>
</evidence>
<keyword evidence="4 6" id="KW-1133">Transmembrane helix</keyword>
<dbReference type="InterPro" id="IPR037185">
    <property type="entry name" value="EmrE-like"/>
</dbReference>
<feature type="transmembrane region" description="Helical" evidence="6">
    <location>
        <begin position="224"/>
        <end position="247"/>
    </location>
</feature>
<dbReference type="SUPFAM" id="SSF103481">
    <property type="entry name" value="Multidrug resistance efflux transporter EmrE"/>
    <property type="match status" value="2"/>
</dbReference>
<feature type="transmembrane region" description="Helical" evidence="6">
    <location>
        <begin position="280"/>
        <end position="296"/>
    </location>
</feature>
<feature type="transmembrane region" description="Helical" evidence="6">
    <location>
        <begin position="185"/>
        <end position="204"/>
    </location>
</feature>
<feature type="domain" description="EamA" evidence="7">
    <location>
        <begin position="14"/>
        <end position="144"/>
    </location>
</feature>
<evidence type="ECO:0000256" key="3">
    <source>
        <dbReference type="ARBA" id="ARBA00022692"/>
    </source>
</evidence>
<accession>A0A561U913</accession>
<feature type="transmembrane region" description="Helical" evidence="6">
    <location>
        <begin position="74"/>
        <end position="93"/>
    </location>
</feature>
<gene>
    <name evidence="8" type="ORF">FHU35_12843</name>
</gene>
<feature type="transmembrane region" description="Helical" evidence="6">
    <location>
        <begin position="129"/>
        <end position="149"/>
    </location>
</feature>
<evidence type="ECO:0000256" key="6">
    <source>
        <dbReference type="SAM" id="Phobius"/>
    </source>
</evidence>
<keyword evidence="3 6" id="KW-0812">Transmembrane</keyword>
<feature type="transmembrane region" description="Helical" evidence="6">
    <location>
        <begin position="12"/>
        <end position="32"/>
    </location>
</feature>
<evidence type="ECO:0000256" key="1">
    <source>
        <dbReference type="ARBA" id="ARBA00004141"/>
    </source>
</evidence>
<evidence type="ECO:0000256" key="5">
    <source>
        <dbReference type="ARBA" id="ARBA00023136"/>
    </source>
</evidence>
<dbReference type="PANTHER" id="PTHR32322">
    <property type="entry name" value="INNER MEMBRANE TRANSPORTER"/>
    <property type="match status" value="1"/>
</dbReference>
<comment type="subcellular location">
    <subcellularLocation>
        <location evidence="1">Membrane</location>
        <topology evidence="1">Multi-pass membrane protein</topology>
    </subcellularLocation>
</comment>